<dbReference type="PANTHER" id="PTHR14859">
    <property type="entry name" value="CALCOFLUOR WHITE HYPERSENSITIVE PROTEIN PRECURSOR"/>
    <property type="match status" value="1"/>
</dbReference>
<sequence length="262" mass="29204">MLSMKRFALFMIMAVGSNTLIKAQNTPQHLSVLSYNIHHAENNNGELDISGIAKVILAYNPDVVALQEVDSMTTRTKQVDQLKELASLTGMYIYFSKAMDLQGGGYGTGVLSKFPIDSSYSIPLPSKNPKAEPRTAAVTRLVLPDDSLFNFVSTHLDFNEDGIDRTEQMNILYKHFEPGITPTIIAGDFNTVPGSKEMLHFKKLYHDVTEFSGPTHPADSPKIKIDYIFVHPASRFNIIKSKVIEETIASDHRPVMCELEIN</sequence>
<proteinExistence type="predicted"/>
<organism evidence="2 3">
    <name type="scientific">Chitinophaga caeni</name>
    <dbReference type="NCBI Taxonomy" id="2029983"/>
    <lineage>
        <taxon>Bacteria</taxon>
        <taxon>Pseudomonadati</taxon>
        <taxon>Bacteroidota</taxon>
        <taxon>Chitinophagia</taxon>
        <taxon>Chitinophagales</taxon>
        <taxon>Chitinophagaceae</taxon>
        <taxon>Chitinophaga</taxon>
    </lineage>
</organism>
<accession>A0A291R0D0</accession>
<gene>
    <name evidence="2" type="ORF">COR50_21555</name>
</gene>
<evidence type="ECO:0000313" key="3">
    <source>
        <dbReference type="Proteomes" id="UP000220133"/>
    </source>
</evidence>
<dbReference type="AlphaFoldDB" id="A0A291R0D0"/>
<evidence type="ECO:0000313" key="2">
    <source>
        <dbReference type="EMBL" id="ATL49554.1"/>
    </source>
</evidence>
<dbReference type="Pfam" id="PF03372">
    <property type="entry name" value="Exo_endo_phos"/>
    <property type="match status" value="1"/>
</dbReference>
<dbReference type="SUPFAM" id="SSF56219">
    <property type="entry name" value="DNase I-like"/>
    <property type="match status" value="1"/>
</dbReference>
<protein>
    <recommendedName>
        <fullName evidence="1">Endonuclease/exonuclease/phosphatase domain-containing protein</fullName>
    </recommendedName>
</protein>
<dbReference type="GO" id="GO:0006506">
    <property type="term" value="P:GPI anchor biosynthetic process"/>
    <property type="evidence" value="ECO:0007669"/>
    <property type="project" value="TreeGrafter"/>
</dbReference>
<dbReference type="InterPro" id="IPR051916">
    <property type="entry name" value="GPI-anchor_lipid_remodeler"/>
</dbReference>
<keyword evidence="3" id="KW-1185">Reference proteome</keyword>
<dbReference type="InterPro" id="IPR036691">
    <property type="entry name" value="Endo/exonu/phosph_ase_sf"/>
</dbReference>
<reference evidence="2 3" key="1">
    <citation type="submission" date="2017-10" db="EMBL/GenBank/DDBJ databases">
        <title>Paenichitinophaga pekingensis gen. nov., sp. nov., isolated from activated sludge.</title>
        <authorList>
            <person name="Jin D."/>
            <person name="Kong X."/>
            <person name="Deng Y."/>
            <person name="Bai Z."/>
        </authorList>
    </citation>
    <scope>NUCLEOTIDE SEQUENCE [LARGE SCALE GENOMIC DNA]</scope>
    <source>
        <strain evidence="2 3">13</strain>
    </source>
</reference>
<evidence type="ECO:0000259" key="1">
    <source>
        <dbReference type="Pfam" id="PF03372"/>
    </source>
</evidence>
<dbReference type="GO" id="GO:0016020">
    <property type="term" value="C:membrane"/>
    <property type="evidence" value="ECO:0007669"/>
    <property type="project" value="GOC"/>
</dbReference>
<dbReference type="KEGG" id="cbae:COR50_21555"/>
<name>A0A291R0D0_9BACT</name>
<dbReference type="Proteomes" id="UP000220133">
    <property type="component" value="Chromosome"/>
</dbReference>
<dbReference type="InterPro" id="IPR005135">
    <property type="entry name" value="Endo/exonuclease/phosphatase"/>
</dbReference>
<feature type="domain" description="Endonuclease/exonuclease/phosphatase" evidence="1">
    <location>
        <begin position="33"/>
        <end position="252"/>
    </location>
</feature>
<dbReference type="PANTHER" id="PTHR14859:SF15">
    <property type="entry name" value="ENDONUCLEASE_EXONUCLEASE_PHOSPHATASE DOMAIN-CONTAINING PROTEIN"/>
    <property type="match status" value="1"/>
</dbReference>
<dbReference type="GO" id="GO:0003824">
    <property type="term" value="F:catalytic activity"/>
    <property type="evidence" value="ECO:0007669"/>
    <property type="project" value="InterPro"/>
</dbReference>
<dbReference type="Gene3D" id="3.60.10.10">
    <property type="entry name" value="Endonuclease/exonuclease/phosphatase"/>
    <property type="match status" value="1"/>
</dbReference>
<dbReference type="EMBL" id="CP023777">
    <property type="protein sequence ID" value="ATL49554.1"/>
    <property type="molecule type" value="Genomic_DNA"/>
</dbReference>